<dbReference type="AlphaFoldDB" id="A0AAN6EL25"/>
<evidence type="ECO:0000313" key="2">
    <source>
        <dbReference type="EMBL" id="KAJ8987138.1"/>
    </source>
</evidence>
<evidence type="ECO:0000256" key="1">
    <source>
        <dbReference type="SAM" id="MobiDB-lite"/>
    </source>
</evidence>
<sequence length="152" mass="15995">MTGQVCPVVGTTNTVLPPKHPDFDMNQPGLVCPVTKAKTDHHHNLHKHPGIFETPVTEDDKLPNAAACPALSKIVSEPEQQKMDEAICPVVGAVSSVLPPNHPSTAEAKDSDVCPVTNASLAHHKNKVQPHPNLETAPKGAVCPVVGVPAKV</sequence>
<accession>A0AAN6EL25</accession>
<name>A0AAN6EL25_EXODE</name>
<comment type="caution">
    <text evidence="2">The sequence shown here is derived from an EMBL/GenBank/DDBJ whole genome shotgun (WGS) entry which is preliminary data.</text>
</comment>
<feature type="region of interest" description="Disordered" evidence="1">
    <location>
        <begin position="1"/>
        <end position="22"/>
    </location>
</feature>
<gene>
    <name evidence="2" type="ORF">HRR80_008881</name>
</gene>
<proteinExistence type="predicted"/>
<dbReference type="Proteomes" id="UP001161757">
    <property type="component" value="Unassembled WGS sequence"/>
</dbReference>
<dbReference type="EMBL" id="JAJGCB010000028">
    <property type="protein sequence ID" value="KAJ8987138.1"/>
    <property type="molecule type" value="Genomic_DNA"/>
</dbReference>
<protein>
    <submittedName>
        <fullName evidence="2">Uncharacterized protein</fullName>
    </submittedName>
</protein>
<organism evidence="2 3">
    <name type="scientific">Exophiala dermatitidis</name>
    <name type="common">Black yeast-like fungus</name>
    <name type="synonym">Wangiella dermatitidis</name>
    <dbReference type="NCBI Taxonomy" id="5970"/>
    <lineage>
        <taxon>Eukaryota</taxon>
        <taxon>Fungi</taxon>
        <taxon>Dikarya</taxon>
        <taxon>Ascomycota</taxon>
        <taxon>Pezizomycotina</taxon>
        <taxon>Eurotiomycetes</taxon>
        <taxon>Chaetothyriomycetidae</taxon>
        <taxon>Chaetothyriales</taxon>
        <taxon>Herpotrichiellaceae</taxon>
        <taxon>Exophiala</taxon>
    </lineage>
</organism>
<evidence type="ECO:0000313" key="3">
    <source>
        <dbReference type="Proteomes" id="UP001161757"/>
    </source>
</evidence>
<reference evidence="2" key="1">
    <citation type="submission" date="2023-01" db="EMBL/GenBank/DDBJ databases">
        <title>Exophiala dermititidis isolated from Cystic Fibrosis Patient.</title>
        <authorList>
            <person name="Kurbessoian T."/>
            <person name="Crocker A."/>
            <person name="Murante D."/>
            <person name="Hogan D.A."/>
            <person name="Stajich J.E."/>
        </authorList>
    </citation>
    <scope>NUCLEOTIDE SEQUENCE</scope>
    <source>
        <strain evidence="2">Ex8</strain>
    </source>
</reference>